<organism evidence="4 5">
    <name type="scientific">Acanthoscelides obtectus</name>
    <name type="common">Bean weevil</name>
    <name type="synonym">Bruchus obtectus</name>
    <dbReference type="NCBI Taxonomy" id="200917"/>
    <lineage>
        <taxon>Eukaryota</taxon>
        <taxon>Metazoa</taxon>
        <taxon>Ecdysozoa</taxon>
        <taxon>Arthropoda</taxon>
        <taxon>Hexapoda</taxon>
        <taxon>Insecta</taxon>
        <taxon>Pterygota</taxon>
        <taxon>Neoptera</taxon>
        <taxon>Endopterygota</taxon>
        <taxon>Coleoptera</taxon>
        <taxon>Polyphaga</taxon>
        <taxon>Cucujiformia</taxon>
        <taxon>Chrysomeloidea</taxon>
        <taxon>Chrysomelidae</taxon>
        <taxon>Bruchinae</taxon>
        <taxon>Bruchini</taxon>
        <taxon>Acanthoscelides</taxon>
    </lineage>
</organism>
<dbReference type="EMBL" id="CAKOFQ010006675">
    <property type="protein sequence ID" value="CAH1958022.1"/>
    <property type="molecule type" value="Genomic_DNA"/>
</dbReference>
<reference evidence="4" key="1">
    <citation type="submission" date="2022-03" db="EMBL/GenBank/DDBJ databases">
        <authorList>
            <person name="Sayadi A."/>
        </authorList>
    </citation>
    <scope>NUCLEOTIDE SEQUENCE</scope>
</reference>
<dbReference type="Pfam" id="PF03265">
    <property type="entry name" value="DNase_II"/>
    <property type="match status" value="1"/>
</dbReference>
<dbReference type="CDD" id="cd09121">
    <property type="entry name" value="PLDc_DNaseII_2"/>
    <property type="match status" value="1"/>
</dbReference>
<sequence length="351" mass="39592">MKSILRILTGFCAFYVTFAIQCKDESDKPVDWFYVYKLPTIRHQSGNKLLKDGVAYTFMTSEDYSDWKFSNVSINSTDSIIGHTLKDLYKRQNELLHVLYNDQPPQHKSNEEKGHNKGVILAESQGGFWLVHSVPHFPDIGDKTYNFPRTGAVYGQSFLCISTDLRNLDTVGLQLQYNKPYVYSTNILATLKSSLPNLVGAALNKTVTSPPWFHLANITSNRGVSFLSFAKSKEFAKDLYADLVAPSLQSNLNVETWPNGVGRLRSDCSKRFKVYNVKSLELNVTDVLFTTTEDHSKWAVSSDNRNWICVGDINRAESQKSRGGGTVCMNNKGLAVNYQKSIQTIEQCENH</sequence>
<dbReference type="PANTHER" id="PTHR10858">
    <property type="entry name" value="DEOXYRIBONUCLEASE II"/>
    <property type="match status" value="1"/>
</dbReference>
<evidence type="ECO:0000256" key="1">
    <source>
        <dbReference type="ARBA" id="ARBA00007527"/>
    </source>
</evidence>
<gene>
    <name evidence="4" type="ORF">ACAOBT_LOCUS2422</name>
</gene>
<evidence type="ECO:0008006" key="6">
    <source>
        <dbReference type="Google" id="ProtNLM"/>
    </source>
</evidence>
<dbReference type="PANTHER" id="PTHR10858:SF23">
    <property type="entry name" value="DEOXYRIBONUCLEASE II"/>
    <property type="match status" value="1"/>
</dbReference>
<protein>
    <recommendedName>
        <fullName evidence="6">Plancitoxin-1</fullName>
    </recommendedName>
</protein>
<comment type="caution">
    <text evidence="4">The sequence shown here is derived from an EMBL/GenBank/DDBJ whole genome shotgun (WGS) entry which is preliminary data.</text>
</comment>
<name>A0A9P0JNB2_ACAOB</name>
<comment type="similarity">
    <text evidence="1">Belongs to the DNase II family.</text>
</comment>
<dbReference type="AlphaFoldDB" id="A0A9P0JNB2"/>
<evidence type="ECO:0000313" key="4">
    <source>
        <dbReference type="EMBL" id="CAH1958022.1"/>
    </source>
</evidence>
<proteinExistence type="inferred from homology"/>
<dbReference type="OrthoDB" id="10261598at2759"/>
<dbReference type="CDD" id="cd09120">
    <property type="entry name" value="PLDc_DNaseII_1"/>
    <property type="match status" value="1"/>
</dbReference>
<dbReference type="GO" id="GO:0006309">
    <property type="term" value="P:apoptotic DNA fragmentation"/>
    <property type="evidence" value="ECO:0007669"/>
    <property type="project" value="TreeGrafter"/>
</dbReference>
<keyword evidence="3" id="KW-0732">Signal</keyword>
<feature type="chain" id="PRO_5040148826" description="Plancitoxin-1" evidence="3">
    <location>
        <begin position="20"/>
        <end position="351"/>
    </location>
</feature>
<keyword evidence="2" id="KW-0378">Hydrolase</keyword>
<evidence type="ECO:0000256" key="2">
    <source>
        <dbReference type="ARBA" id="ARBA00022801"/>
    </source>
</evidence>
<accession>A0A9P0JNB2</accession>
<dbReference type="GO" id="GO:0004531">
    <property type="term" value="F:deoxyribonuclease II activity"/>
    <property type="evidence" value="ECO:0007669"/>
    <property type="project" value="InterPro"/>
</dbReference>
<keyword evidence="5" id="KW-1185">Reference proteome</keyword>
<dbReference type="InterPro" id="IPR004947">
    <property type="entry name" value="DNase_II"/>
</dbReference>
<feature type="signal peptide" evidence="3">
    <location>
        <begin position="1"/>
        <end position="19"/>
    </location>
</feature>
<evidence type="ECO:0000313" key="5">
    <source>
        <dbReference type="Proteomes" id="UP001152888"/>
    </source>
</evidence>
<dbReference type="Proteomes" id="UP001152888">
    <property type="component" value="Unassembled WGS sequence"/>
</dbReference>
<evidence type="ECO:0000256" key="3">
    <source>
        <dbReference type="SAM" id="SignalP"/>
    </source>
</evidence>